<name>A0A2P5EU35_TREOI</name>
<accession>A0A2P5EU35</accession>
<dbReference type="AlphaFoldDB" id="A0A2P5EU35"/>
<evidence type="ECO:0000313" key="2">
    <source>
        <dbReference type="Proteomes" id="UP000237000"/>
    </source>
</evidence>
<sequence>MGKPGGTGLNLMCLGSCLTVESSRGFHGRRDTVCLYWQPCQISGPTHCNASHLFGYRGKIVNLANTKVFCVL</sequence>
<dbReference type="InParanoid" id="A0A2P5EU35"/>
<comment type="caution">
    <text evidence="1">The sequence shown here is derived from an EMBL/GenBank/DDBJ whole genome shotgun (WGS) entry which is preliminary data.</text>
</comment>
<dbReference type="OrthoDB" id="10343830at2759"/>
<reference evidence="2" key="1">
    <citation type="submission" date="2016-06" db="EMBL/GenBank/DDBJ databases">
        <title>Parallel loss of symbiosis genes in relatives of nitrogen-fixing non-legume Parasponia.</title>
        <authorList>
            <person name="Van Velzen R."/>
            <person name="Holmer R."/>
            <person name="Bu F."/>
            <person name="Rutten L."/>
            <person name="Van Zeijl A."/>
            <person name="Liu W."/>
            <person name="Santuari L."/>
            <person name="Cao Q."/>
            <person name="Sharma T."/>
            <person name="Shen D."/>
            <person name="Roswanjaya Y."/>
            <person name="Wardhani T."/>
            <person name="Kalhor M.S."/>
            <person name="Jansen J."/>
            <person name="Van den Hoogen J."/>
            <person name="Gungor B."/>
            <person name="Hartog M."/>
            <person name="Hontelez J."/>
            <person name="Verver J."/>
            <person name="Yang W.-C."/>
            <person name="Schijlen E."/>
            <person name="Repin R."/>
            <person name="Schilthuizen M."/>
            <person name="Schranz E."/>
            <person name="Heidstra R."/>
            <person name="Miyata K."/>
            <person name="Fedorova E."/>
            <person name="Kohlen W."/>
            <person name="Bisseling T."/>
            <person name="Smit S."/>
            <person name="Geurts R."/>
        </authorList>
    </citation>
    <scope>NUCLEOTIDE SEQUENCE [LARGE SCALE GENOMIC DNA]</scope>
    <source>
        <strain evidence="2">cv. RG33-2</strain>
    </source>
</reference>
<gene>
    <name evidence="1" type="ORF">TorRG33x02_152560</name>
</gene>
<proteinExistence type="predicted"/>
<organism evidence="1 2">
    <name type="scientific">Trema orientale</name>
    <name type="common">Charcoal tree</name>
    <name type="synonym">Celtis orientalis</name>
    <dbReference type="NCBI Taxonomy" id="63057"/>
    <lineage>
        <taxon>Eukaryota</taxon>
        <taxon>Viridiplantae</taxon>
        <taxon>Streptophyta</taxon>
        <taxon>Embryophyta</taxon>
        <taxon>Tracheophyta</taxon>
        <taxon>Spermatophyta</taxon>
        <taxon>Magnoliopsida</taxon>
        <taxon>eudicotyledons</taxon>
        <taxon>Gunneridae</taxon>
        <taxon>Pentapetalae</taxon>
        <taxon>rosids</taxon>
        <taxon>fabids</taxon>
        <taxon>Rosales</taxon>
        <taxon>Cannabaceae</taxon>
        <taxon>Trema</taxon>
    </lineage>
</organism>
<dbReference type="Proteomes" id="UP000237000">
    <property type="component" value="Unassembled WGS sequence"/>
</dbReference>
<evidence type="ECO:0000313" key="1">
    <source>
        <dbReference type="EMBL" id="PON89027.1"/>
    </source>
</evidence>
<dbReference type="EMBL" id="JXTC01000099">
    <property type="protein sequence ID" value="PON89027.1"/>
    <property type="molecule type" value="Genomic_DNA"/>
</dbReference>
<keyword evidence="2" id="KW-1185">Reference proteome</keyword>
<protein>
    <submittedName>
        <fullName evidence="1">Uncharacterized protein</fullName>
    </submittedName>
</protein>